<reference evidence="1" key="1">
    <citation type="submission" date="2023-03" db="EMBL/GenBank/DDBJ databases">
        <title>Chromosome-scale reference genome and RAD-based genetic map of yellow starthistle (Centaurea solstitialis) reveal putative structural variation and QTLs associated with invader traits.</title>
        <authorList>
            <person name="Reatini B."/>
            <person name="Cang F.A."/>
            <person name="Jiang Q."/>
            <person name="Mckibben M.T.W."/>
            <person name="Barker M.S."/>
            <person name="Rieseberg L.H."/>
            <person name="Dlugosch K.M."/>
        </authorList>
    </citation>
    <scope>NUCLEOTIDE SEQUENCE</scope>
    <source>
        <strain evidence="1">CAN-66</strain>
        <tissue evidence="1">Leaf</tissue>
    </source>
</reference>
<evidence type="ECO:0000313" key="1">
    <source>
        <dbReference type="EMBL" id="KAJ9545018.1"/>
    </source>
</evidence>
<keyword evidence="2" id="KW-1185">Reference proteome</keyword>
<accession>A0AA38T652</accession>
<protein>
    <submittedName>
        <fullName evidence="1">Uncharacterized protein</fullName>
    </submittedName>
</protein>
<dbReference type="EMBL" id="JARYMX010000006">
    <property type="protein sequence ID" value="KAJ9545018.1"/>
    <property type="molecule type" value="Genomic_DNA"/>
</dbReference>
<dbReference type="AlphaFoldDB" id="A0AA38T652"/>
<evidence type="ECO:0000313" key="2">
    <source>
        <dbReference type="Proteomes" id="UP001172457"/>
    </source>
</evidence>
<comment type="caution">
    <text evidence="1">The sequence shown here is derived from an EMBL/GenBank/DDBJ whole genome shotgun (WGS) entry which is preliminary data.</text>
</comment>
<name>A0AA38T652_9ASTR</name>
<gene>
    <name evidence="1" type="ORF">OSB04_024725</name>
</gene>
<sequence length="167" mass="18867">MATGNKIGPYHHSGEDTDLNTYRGMIWLHRLFLDMDSVAPTFFGRPGLGHVSRSHRGGYTLKFSNLDISKYVSAGDFEASSTQVIETEIIAHKFVAEELVNVPLTTIALTNKRTGVMICLDFTNLCINIKTSLDLERREKDKEAQKQSQCSNFESQRPKIICQKKQK</sequence>
<organism evidence="1 2">
    <name type="scientific">Centaurea solstitialis</name>
    <name type="common">yellow star-thistle</name>
    <dbReference type="NCBI Taxonomy" id="347529"/>
    <lineage>
        <taxon>Eukaryota</taxon>
        <taxon>Viridiplantae</taxon>
        <taxon>Streptophyta</taxon>
        <taxon>Embryophyta</taxon>
        <taxon>Tracheophyta</taxon>
        <taxon>Spermatophyta</taxon>
        <taxon>Magnoliopsida</taxon>
        <taxon>eudicotyledons</taxon>
        <taxon>Gunneridae</taxon>
        <taxon>Pentapetalae</taxon>
        <taxon>asterids</taxon>
        <taxon>campanulids</taxon>
        <taxon>Asterales</taxon>
        <taxon>Asteraceae</taxon>
        <taxon>Carduoideae</taxon>
        <taxon>Cardueae</taxon>
        <taxon>Centaureinae</taxon>
        <taxon>Centaurea</taxon>
    </lineage>
</organism>
<dbReference type="Proteomes" id="UP001172457">
    <property type="component" value="Chromosome 6"/>
</dbReference>
<proteinExistence type="predicted"/>